<keyword evidence="1" id="KW-0732">Signal</keyword>
<dbReference type="Proteomes" id="UP000717752">
    <property type="component" value="Unassembled WGS sequence"/>
</dbReference>
<evidence type="ECO:0000313" key="3">
    <source>
        <dbReference type="Proteomes" id="UP000717752"/>
    </source>
</evidence>
<name>A0ABS7GW09_9HYPH</name>
<evidence type="ECO:0000313" key="2">
    <source>
        <dbReference type="EMBL" id="MBW9054143.1"/>
    </source>
</evidence>
<comment type="caution">
    <text evidence="2">The sequence shown here is derived from an EMBL/GenBank/DDBJ whole genome shotgun (WGS) entry which is preliminary data.</text>
</comment>
<proteinExistence type="predicted"/>
<keyword evidence="3" id="KW-1185">Reference proteome</keyword>
<sequence>MVQIFLNSAVAVLIASALLTTAVAALRSQDRSVQKVPVKANGRRHQNA</sequence>
<reference evidence="2 3" key="1">
    <citation type="journal article" date="2021" name="MBio">
        <title>Poor Competitiveness of Bradyrhizobium in Pigeon Pea Root Colonization in Indian Soils.</title>
        <authorList>
            <person name="Chalasani D."/>
            <person name="Basu A."/>
            <person name="Pullabhotla S.V.S.R.N."/>
            <person name="Jorrin B."/>
            <person name="Neal A.L."/>
            <person name="Poole P.S."/>
            <person name="Podile A.R."/>
            <person name="Tkacz A."/>
        </authorList>
    </citation>
    <scope>NUCLEOTIDE SEQUENCE [LARGE SCALE GENOMIC DNA]</scope>
    <source>
        <strain evidence="2 3">HU56</strain>
    </source>
</reference>
<gene>
    <name evidence="2" type="ORF">JNB85_17170</name>
</gene>
<accession>A0ABS7GW09</accession>
<evidence type="ECO:0000256" key="1">
    <source>
        <dbReference type="SAM" id="SignalP"/>
    </source>
</evidence>
<protein>
    <submittedName>
        <fullName evidence="2">Uncharacterized protein</fullName>
    </submittedName>
</protein>
<feature type="chain" id="PRO_5046077249" evidence="1">
    <location>
        <begin position="25"/>
        <end position="48"/>
    </location>
</feature>
<organism evidence="2 3">
    <name type="scientific">Rhizobium mesosinicum</name>
    <dbReference type="NCBI Taxonomy" id="335017"/>
    <lineage>
        <taxon>Bacteria</taxon>
        <taxon>Pseudomonadati</taxon>
        <taxon>Pseudomonadota</taxon>
        <taxon>Alphaproteobacteria</taxon>
        <taxon>Hyphomicrobiales</taxon>
        <taxon>Rhizobiaceae</taxon>
        <taxon>Rhizobium/Agrobacterium group</taxon>
        <taxon>Rhizobium</taxon>
    </lineage>
</organism>
<dbReference type="RefSeq" id="WP_220335550.1">
    <property type="nucleotide sequence ID" value="NZ_JAEUAK010000006.1"/>
</dbReference>
<dbReference type="EMBL" id="JAEUAK010000006">
    <property type="protein sequence ID" value="MBW9054143.1"/>
    <property type="molecule type" value="Genomic_DNA"/>
</dbReference>
<feature type="signal peptide" evidence="1">
    <location>
        <begin position="1"/>
        <end position="24"/>
    </location>
</feature>